<evidence type="ECO:0000313" key="1">
    <source>
        <dbReference type="EMBL" id="MDQ0116262.1"/>
    </source>
</evidence>
<keyword evidence="1" id="KW-0378">Hydrolase</keyword>
<gene>
    <name evidence="1" type="ORF">J2T15_005738</name>
</gene>
<protein>
    <submittedName>
        <fullName evidence="1">Myo-inositol-1(Or 4)-monophosphatase</fullName>
        <ecNumber evidence="1">3.1.3.25</ecNumber>
    </submittedName>
</protein>
<dbReference type="SUPFAM" id="SSF56655">
    <property type="entry name" value="Carbohydrate phosphatase"/>
    <property type="match status" value="1"/>
</dbReference>
<reference evidence="1 2" key="1">
    <citation type="submission" date="2023-07" db="EMBL/GenBank/DDBJ databases">
        <title>Sorghum-associated microbial communities from plants grown in Nebraska, USA.</title>
        <authorList>
            <person name="Schachtman D."/>
        </authorList>
    </citation>
    <scope>NUCLEOTIDE SEQUENCE [LARGE SCALE GENOMIC DNA]</scope>
    <source>
        <strain evidence="1 2">CC482</strain>
    </source>
</reference>
<name>A0ABT9UAH5_PAEHA</name>
<dbReference type="Pfam" id="PF00459">
    <property type="entry name" value="Inositol_P"/>
    <property type="match status" value="1"/>
</dbReference>
<evidence type="ECO:0000313" key="2">
    <source>
        <dbReference type="Proteomes" id="UP001229346"/>
    </source>
</evidence>
<dbReference type="Gene3D" id="3.30.540.10">
    <property type="entry name" value="Fructose-1,6-Bisphosphatase, subunit A, domain 1"/>
    <property type="match status" value="1"/>
</dbReference>
<accession>A0ABT9UAH5</accession>
<dbReference type="PRINTS" id="PR00377">
    <property type="entry name" value="IMPHPHTASES"/>
</dbReference>
<proteinExistence type="predicted"/>
<dbReference type="EMBL" id="JAUSSU010000017">
    <property type="protein sequence ID" value="MDQ0116262.1"/>
    <property type="molecule type" value="Genomic_DNA"/>
</dbReference>
<organism evidence="1 2">
    <name type="scientific">Paenibacillus harenae</name>
    <dbReference type="NCBI Taxonomy" id="306543"/>
    <lineage>
        <taxon>Bacteria</taxon>
        <taxon>Bacillati</taxon>
        <taxon>Bacillota</taxon>
        <taxon>Bacilli</taxon>
        <taxon>Bacillales</taxon>
        <taxon>Paenibacillaceae</taxon>
        <taxon>Paenibacillus</taxon>
    </lineage>
</organism>
<dbReference type="GO" id="GO:0052834">
    <property type="term" value="F:inositol monophosphate phosphatase activity"/>
    <property type="evidence" value="ECO:0007669"/>
    <property type="project" value="UniProtKB-EC"/>
</dbReference>
<keyword evidence="2" id="KW-1185">Reference proteome</keyword>
<dbReference type="PANTHER" id="PTHR20854">
    <property type="entry name" value="INOSITOL MONOPHOSPHATASE"/>
    <property type="match status" value="1"/>
</dbReference>
<dbReference type="Gene3D" id="3.40.190.80">
    <property type="match status" value="1"/>
</dbReference>
<dbReference type="InterPro" id="IPR000760">
    <property type="entry name" value="Inositol_monophosphatase-like"/>
</dbReference>
<dbReference type="PANTHER" id="PTHR20854:SF4">
    <property type="entry name" value="INOSITOL-1-MONOPHOSPHATASE-RELATED"/>
    <property type="match status" value="1"/>
</dbReference>
<dbReference type="EC" id="3.1.3.25" evidence="1"/>
<comment type="caution">
    <text evidence="1">The sequence shown here is derived from an EMBL/GenBank/DDBJ whole genome shotgun (WGS) entry which is preliminary data.</text>
</comment>
<sequence>MMEQQVLRIAREVAISSAYEAGRVIRDRFGMLNQVREKDEHGDLVTEADHKAEAVILHKIQSVFPGHRIQSEEAGEIEAESEWTWLVDPLDGTNNYAVGLPLFSVSITLVHRQSPVLAVIYEPMTERLYVAATGEGATCNGNGLEIGERGPLAKARVGWIQGHLVQHDRKAARLRHHIEANSKRLMRLWAPTLQWTMLARGDLDGIIVYNSEGEDLYSGLLVVQESGGIVMDFEGHPFTGTGGQPYLIACRSEHRAYFLDLVREGLNDQ</sequence>
<dbReference type="Proteomes" id="UP001229346">
    <property type="component" value="Unassembled WGS sequence"/>
</dbReference>